<reference evidence="1 2" key="1">
    <citation type="submission" date="2023-11" db="EMBL/GenBank/DDBJ databases">
        <title>Draft genome sequence and annotation of the polyextremotolerant black yeast-like fungus Aureobasidium pullulans NRRL 62042.</title>
        <authorList>
            <person name="Dielentheis-Frenken M.R.E."/>
            <person name="Wibberg D."/>
            <person name="Blank L.M."/>
            <person name="Tiso T."/>
        </authorList>
    </citation>
    <scope>NUCLEOTIDE SEQUENCE [LARGE SCALE GENOMIC DNA]</scope>
    <source>
        <strain evidence="1 2">NRRL 62042</strain>
    </source>
</reference>
<evidence type="ECO:0000313" key="1">
    <source>
        <dbReference type="EMBL" id="KAK6003643.1"/>
    </source>
</evidence>
<protein>
    <submittedName>
        <fullName evidence="1">Uncharacterized protein</fullName>
    </submittedName>
</protein>
<evidence type="ECO:0000313" key="2">
    <source>
        <dbReference type="Proteomes" id="UP001341245"/>
    </source>
</evidence>
<dbReference type="Proteomes" id="UP001341245">
    <property type="component" value="Unassembled WGS sequence"/>
</dbReference>
<sequence>MPSEATRAFYNDTILYVQDLCFEMFAVFIDASSLLYQRGFERNFEFTGSGRNYHLNRRFSTRDWFPHDILYWSISCMGHDKYRPYTMDPSLNFRIIDYICRTDSNEASRMDQNLVDELSDMAALNTISTNIQCRQSLNRENTCKMSDEKLESRGNWIKKSNSAKGPAIGDGTAKYLDDFCTNHPWPKGMKNEQWSEKQLHLVLLRIDFGRLSDHNGQRS</sequence>
<name>A0ABR0TGT2_AURPU</name>
<dbReference type="EMBL" id="JASGXD010000009">
    <property type="protein sequence ID" value="KAK6003643.1"/>
    <property type="molecule type" value="Genomic_DNA"/>
</dbReference>
<proteinExistence type="predicted"/>
<gene>
    <name evidence="1" type="ORF">QM012_009414</name>
</gene>
<accession>A0ABR0TGT2</accession>
<organism evidence="1 2">
    <name type="scientific">Aureobasidium pullulans</name>
    <name type="common">Black yeast</name>
    <name type="synonym">Pullularia pullulans</name>
    <dbReference type="NCBI Taxonomy" id="5580"/>
    <lineage>
        <taxon>Eukaryota</taxon>
        <taxon>Fungi</taxon>
        <taxon>Dikarya</taxon>
        <taxon>Ascomycota</taxon>
        <taxon>Pezizomycotina</taxon>
        <taxon>Dothideomycetes</taxon>
        <taxon>Dothideomycetidae</taxon>
        <taxon>Dothideales</taxon>
        <taxon>Saccotheciaceae</taxon>
        <taxon>Aureobasidium</taxon>
    </lineage>
</organism>
<comment type="caution">
    <text evidence="1">The sequence shown here is derived from an EMBL/GenBank/DDBJ whole genome shotgun (WGS) entry which is preliminary data.</text>
</comment>
<keyword evidence="2" id="KW-1185">Reference proteome</keyword>